<dbReference type="GO" id="GO:0044550">
    <property type="term" value="P:secondary metabolite biosynthetic process"/>
    <property type="evidence" value="ECO:0007669"/>
    <property type="project" value="TreeGrafter"/>
</dbReference>
<dbReference type="InterPro" id="IPR051104">
    <property type="entry name" value="FAD_monoxygenase"/>
</dbReference>
<keyword evidence="6" id="KW-1185">Reference proteome</keyword>
<dbReference type="SUPFAM" id="SSF54373">
    <property type="entry name" value="FAD-linked reductases, C-terminal domain"/>
    <property type="match status" value="1"/>
</dbReference>
<dbReference type="AlphaFoldDB" id="K5X3G7"/>
<evidence type="ECO:0000313" key="6">
    <source>
        <dbReference type="Proteomes" id="UP000008370"/>
    </source>
</evidence>
<keyword evidence="2" id="KW-0274">FAD</keyword>
<evidence type="ECO:0000256" key="2">
    <source>
        <dbReference type="ARBA" id="ARBA00022827"/>
    </source>
</evidence>
<dbReference type="InterPro" id="IPR036188">
    <property type="entry name" value="FAD/NAD-bd_sf"/>
</dbReference>
<proteinExistence type="predicted"/>
<protein>
    <recommendedName>
        <fullName evidence="4">FAD-binding domain-containing protein</fullName>
    </recommendedName>
</protein>
<evidence type="ECO:0000313" key="5">
    <source>
        <dbReference type="EMBL" id="EKM57327.1"/>
    </source>
</evidence>
<dbReference type="PANTHER" id="PTHR46720:SF3">
    <property type="entry name" value="FAD-BINDING DOMAIN-CONTAINING PROTEIN-RELATED"/>
    <property type="match status" value="1"/>
</dbReference>
<dbReference type="PRINTS" id="PR00420">
    <property type="entry name" value="RNGMNOXGNASE"/>
</dbReference>
<feature type="domain" description="FAD-binding" evidence="4">
    <location>
        <begin position="315"/>
        <end position="363"/>
    </location>
</feature>
<sequence>MPPPRLRVAICGGGIGGLVLAVALSRAPDIDVDVYEAAREFADIGAGVGLWPRPWKIMKALDLAEDLAKVTSVPPEDELTVALEFRKGDEPCGGVTFGQMVMPGGLISFHRPDFQRVILQRLARSCRPHTSKRLAYYMQPASASQPIQLFFQDGTTATCDLLVGADGVRSKVREIMVKEVADDLRARGDLSAASQVLRSARPAWSGIMAYRTTVRSEALQKQYPTHRLLRQPYVYFGRNTQMVAYPIARGSLVNAAAFTARCDLENTQLDAPWVVDAPRSEFQEAFADWEPEVQALFDCVKTTSRWAIHTVTPLGSFVHRRVILIGDAANAMLPFQGSGAGQAVEDAYILSALLTHPSTTVRDLERVSGIFDTIRRPAAQRVASLSRESALLYTFNYPGLTLDRDDCREEQLQRIHEQMVNRQAWTWETTAEPDLERAIAMLEGRA</sequence>
<dbReference type="Proteomes" id="UP000008370">
    <property type="component" value="Unassembled WGS sequence"/>
</dbReference>
<organism evidence="5 6">
    <name type="scientific">Phanerochaete carnosa (strain HHB-10118-sp)</name>
    <name type="common">White-rot fungus</name>
    <name type="synonym">Peniophora carnosa</name>
    <dbReference type="NCBI Taxonomy" id="650164"/>
    <lineage>
        <taxon>Eukaryota</taxon>
        <taxon>Fungi</taxon>
        <taxon>Dikarya</taxon>
        <taxon>Basidiomycota</taxon>
        <taxon>Agaricomycotina</taxon>
        <taxon>Agaricomycetes</taxon>
        <taxon>Polyporales</taxon>
        <taxon>Phanerochaetaceae</taxon>
        <taxon>Phanerochaete</taxon>
    </lineage>
</organism>
<dbReference type="SUPFAM" id="SSF51905">
    <property type="entry name" value="FAD/NAD(P)-binding domain"/>
    <property type="match status" value="1"/>
</dbReference>
<dbReference type="HOGENOM" id="CLU_009665_6_3_1"/>
<reference evidence="5 6" key="1">
    <citation type="journal article" date="2012" name="BMC Genomics">
        <title>Comparative genomics of the white-rot fungi, Phanerochaete carnosa and P. chrysosporium, to elucidate the genetic basis of the distinct wood types they colonize.</title>
        <authorList>
            <person name="Suzuki H."/>
            <person name="MacDonald J."/>
            <person name="Syed K."/>
            <person name="Salamov A."/>
            <person name="Hori C."/>
            <person name="Aerts A."/>
            <person name="Henrissat B."/>
            <person name="Wiebenga A."/>
            <person name="vanKuyk P.A."/>
            <person name="Barry K."/>
            <person name="Lindquist E."/>
            <person name="LaButti K."/>
            <person name="Lapidus A."/>
            <person name="Lucas S."/>
            <person name="Coutinho P."/>
            <person name="Gong Y."/>
            <person name="Samejima M."/>
            <person name="Mahadevan R."/>
            <person name="Abou-Zaid M."/>
            <person name="de Vries R.P."/>
            <person name="Igarashi K."/>
            <person name="Yadav J.S."/>
            <person name="Grigoriev I.V."/>
            <person name="Master E.R."/>
        </authorList>
    </citation>
    <scope>NUCLEOTIDE SEQUENCE [LARGE SCALE GENOMIC DNA]</scope>
    <source>
        <strain evidence="5 6">HHB-10118-sp</strain>
    </source>
</reference>
<keyword evidence="1" id="KW-0285">Flavoprotein</keyword>
<dbReference type="STRING" id="650164.K5X3G7"/>
<dbReference type="OrthoDB" id="417877at2759"/>
<dbReference type="PANTHER" id="PTHR46720">
    <property type="entry name" value="HYDROXYLASE, PUTATIVE (AFU_ORTHOLOGUE AFUA_3G01460)-RELATED"/>
    <property type="match status" value="1"/>
</dbReference>
<gene>
    <name evidence="5" type="ORF">PHACADRAFT_172966</name>
</gene>
<accession>K5X3G7</accession>
<feature type="domain" description="FAD-binding" evidence="4">
    <location>
        <begin position="6"/>
        <end position="174"/>
    </location>
</feature>
<dbReference type="InParanoid" id="K5X3G7"/>
<dbReference type="GO" id="GO:0071949">
    <property type="term" value="F:FAD binding"/>
    <property type="evidence" value="ECO:0007669"/>
    <property type="project" value="InterPro"/>
</dbReference>
<evidence type="ECO:0000256" key="1">
    <source>
        <dbReference type="ARBA" id="ARBA00022630"/>
    </source>
</evidence>
<evidence type="ECO:0000256" key="3">
    <source>
        <dbReference type="ARBA" id="ARBA00023002"/>
    </source>
</evidence>
<dbReference type="RefSeq" id="XP_007395139.1">
    <property type="nucleotide sequence ID" value="XM_007395077.1"/>
</dbReference>
<dbReference type="Gene3D" id="3.50.50.60">
    <property type="entry name" value="FAD/NAD(P)-binding domain"/>
    <property type="match status" value="1"/>
</dbReference>
<dbReference type="InterPro" id="IPR002938">
    <property type="entry name" value="FAD-bd"/>
</dbReference>
<dbReference type="Pfam" id="PF01494">
    <property type="entry name" value="FAD_binding_3"/>
    <property type="match status" value="2"/>
</dbReference>
<name>K5X3G7_PHACS</name>
<dbReference type="GO" id="GO:0016491">
    <property type="term" value="F:oxidoreductase activity"/>
    <property type="evidence" value="ECO:0007669"/>
    <property type="project" value="UniProtKB-KW"/>
</dbReference>
<dbReference type="GeneID" id="18909617"/>
<dbReference type="KEGG" id="pco:PHACADRAFT_172966"/>
<dbReference type="EMBL" id="JH930471">
    <property type="protein sequence ID" value="EKM57327.1"/>
    <property type="molecule type" value="Genomic_DNA"/>
</dbReference>
<keyword evidence="3" id="KW-0560">Oxidoreductase</keyword>
<evidence type="ECO:0000259" key="4">
    <source>
        <dbReference type="Pfam" id="PF01494"/>
    </source>
</evidence>